<reference evidence="4" key="1">
    <citation type="journal article" date="2013" name="Nature">
        <title>Draft genome of the wheat A-genome progenitor Triticum urartu.</title>
        <authorList>
            <person name="Ling H.Q."/>
            <person name="Zhao S."/>
            <person name="Liu D."/>
            <person name="Wang J."/>
            <person name="Sun H."/>
            <person name="Zhang C."/>
            <person name="Fan H."/>
            <person name="Li D."/>
            <person name="Dong L."/>
            <person name="Tao Y."/>
            <person name="Gao C."/>
            <person name="Wu H."/>
            <person name="Li Y."/>
            <person name="Cui Y."/>
            <person name="Guo X."/>
            <person name="Zheng S."/>
            <person name="Wang B."/>
            <person name="Yu K."/>
            <person name="Liang Q."/>
            <person name="Yang W."/>
            <person name="Lou X."/>
            <person name="Chen J."/>
            <person name="Feng M."/>
            <person name="Jian J."/>
            <person name="Zhang X."/>
            <person name="Luo G."/>
            <person name="Jiang Y."/>
            <person name="Liu J."/>
            <person name="Wang Z."/>
            <person name="Sha Y."/>
            <person name="Zhang B."/>
            <person name="Wu H."/>
            <person name="Tang D."/>
            <person name="Shen Q."/>
            <person name="Xue P."/>
            <person name="Zou S."/>
            <person name="Wang X."/>
            <person name="Liu X."/>
            <person name="Wang F."/>
            <person name="Yang Y."/>
            <person name="An X."/>
            <person name="Dong Z."/>
            <person name="Zhang K."/>
            <person name="Zhang X."/>
            <person name="Luo M.C."/>
            <person name="Dvorak J."/>
            <person name="Tong Y."/>
            <person name="Wang J."/>
            <person name="Yang H."/>
            <person name="Li Z."/>
            <person name="Wang D."/>
            <person name="Zhang A."/>
            <person name="Wang J."/>
        </authorList>
    </citation>
    <scope>NUCLEOTIDE SEQUENCE</scope>
    <source>
        <strain evidence="4">cv. G1812</strain>
    </source>
</reference>
<organism evidence="3 4">
    <name type="scientific">Triticum urartu</name>
    <name type="common">Red wild einkorn</name>
    <name type="synonym">Crithodium urartu</name>
    <dbReference type="NCBI Taxonomy" id="4572"/>
    <lineage>
        <taxon>Eukaryota</taxon>
        <taxon>Viridiplantae</taxon>
        <taxon>Streptophyta</taxon>
        <taxon>Embryophyta</taxon>
        <taxon>Tracheophyta</taxon>
        <taxon>Spermatophyta</taxon>
        <taxon>Magnoliopsida</taxon>
        <taxon>Liliopsida</taxon>
        <taxon>Poales</taxon>
        <taxon>Poaceae</taxon>
        <taxon>BOP clade</taxon>
        <taxon>Pooideae</taxon>
        <taxon>Triticodae</taxon>
        <taxon>Triticeae</taxon>
        <taxon>Triticinae</taxon>
        <taxon>Triticum</taxon>
    </lineage>
</organism>
<dbReference type="SUPFAM" id="SSF81383">
    <property type="entry name" value="F-box domain"/>
    <property type="match status" value="1"/>
</dbReference>
<dbReference type="InterPro" id="IPR001810">
    <property type="entry name" value="F-box_dom"/>
</dbReference>
<feature type="compositionally biased region" description="Gly residues" evidence="1">
    <location>
        <begin position="453"/>
        <end position="465"/>
    </location>
</feature>
<evidence type="ECO:0000313" key="4">
    <source>
        <dbReference type="Proteomes" id="UP000015106"/>
    </source>
</evidence>
<protein>
    <recommendedName>
        <fullName evidence="2">F-box domain-containing protein</fullName>
    </recommendedName>
</protein>
<reference evidence="3" key="2">
    <citation type="submission" date="2018-03" db="EMBL/GenBank/DDBJ databases">
        <title>The Triticum urartu genome reveals the dynamic nature of wheat genome evolution.</title>
        <authorList>
            <person name="Ling H."/>
            <person name="Ma B."/>
            <person name="Shi X."/>
            <person name="Liu H."/>
            <person name="Dong L."/>
            <person name="Sun H."/>
            <person name="Cao Y."/>
            <person name="Gao Q."/>
            <person name="Zheng S."/>
            <person name="Li Y."/>
            <person name="Yu Y."/>
            <person name="Du H."/>
            <person name="Qi M."/>
            <person name="Li Y."/>
            <person name="Yu H."/>
            <person name="Cui Y."/>
            <person name="Wang N."/>
            <person name="Chen C."/>
            <person name="Wu H."/>
            <person name="Zhao Y."/>
            <person name="Zhang J."/>
            <person name="Li Y."/>
            <person name="Zhou W."/>
            <person name="Zhang B."/>
            <person name="Hu W."/>
            <person name="Eijk M."/>
            <person name="Tang J."/>
            <person name="Witsenboer H."/>
            <person name="Zhao S."/>
            <person name="Li Z."/>
            <person name="Zhang A."/>
            <person name="Wang D."/>
            <person name="Liang C."/>
        </authorList>
    </citation>
    <scope>NUCLEOTIDE SEQUENCE [LARGE SCALE GENOMIC DNA]</scope>
    <source>
        <strain evidence="3">cv. G1812</strain>
    </source>
</reference>
<dbReference type="Gramene" id="TuG1812G0200005931.01.T02">
    <property type="protein sequence ID" value="TuG1812G0200005931.01.T02"/>
    <property type="gene ID" value="TuG1812G0200005931.01"/>
</dbReference>
<evidence type="ECO:0000313" key="3">
    <source>
        <dbReference type="EnsemblPlants" id="TuG1812G0200005931.01.T02"/>
    </source>
</evidence>
<name>A0A8R7PLN7_TRIUA</name>
<dbReference type="PANTHER" id="PTHR31264">
    <property type="entry name" value="OS07G0554500 PROTEIN-RELATED"/>
    <property type="match status" value="1"/>
</dbReference>
<dbReference type="Proteomes" id="UP000015106">
    <property type="component" value="Chromosome 2"/>
</dbReference>
<proteinExistence type="predicted"/>
<dbReference type="PROSITE" id="PS50181">
    <property type="entry name" value="FBOX"/>
    <property type="match status" value="1"/>
</dbReference>
<dbReference type="SMART" id="SM00256">
    <property type="entry name" value="FBOX"/>
    <property type="match status" value="1"/>
</dbReference>
<dbReference type="Pfam" id="PF12937">
    <property type="entry name" value="F-box-like"/>
    <property type="match status" value="1"/>
</dbReference>
<dbReference type="AlphaFoldDB" id="A0A8R7PLN7"/>
<dbReference type="EnsemblPlants" id="TuG1812G0200005931.01.T02">
    <property type="protein sequence ID" value="TuG1812G0200005931.01.T02"/>
    <property type="gene ID" value="TuG1812G0200005931.01"/>
</dbReference>
<evidence type="ECO:0000259" key="2">
    <source>
        <dbReference type="PROSITE" id="PS50181"/>
    </source>
</evidence>
<keyword evidence="4" id="KW-1185">Reference proteome</keyword>
<accession>A0A8R7PLN7</accession>
<evidence type="ECO:0000256" key="1">
    <source>
        <dbReference type="SAM" id="MobiDB-lite"/>
    </source>
</evidence>
<sequence length="479" mass="51676">MASLAIPDELLVDILLRLPTPEDLIRASAACVSFRRLITDRSFLRRFRKIHPPPLLGFLDPVVRRFHPAVRPHPSAPAAGAVALAADFSFAFLPAPGPPFAFIPAPARDWTVREVRDGRVLLDRPRRHDSGDGLGPLFNEMVVCDPLHRQYLLLPPIPDDMAASVADHLMIYGQSFAETFLVPPGVDEEEAATATEETSFRVIWVVLLQAKQMALVFSSRTGQWRALTRSESLPLPDFTWMACFRSRHYAHGCFYWISGEKLLVLDIQRMEFSMADHPPCARAPSDDVAIAEAGQGTIRMFVPTPNTARRSFTVWRNNGGISTQWQWQMENETILLPSGSLLTGAVGRHLLLYHVGSSSIRRGCYTRGVDTFQFERVCGSASLPKPSHVYCNFPPSLLSSPTVSSATPHADVRGEGGAVQVPEPQEVDAGGMEGSVLSVAAEAPSPNDEAEAGCGGRGGGAGAGAGAEPPEGAGAGGVA</sequence>
<feature type="region of interest" description="Disordered" evidence="1">
    <location>
        <begin position="401"/>
        <end position="479"/>
    </location>
</feature>
<dbReference type="Gene3D" id="1.20.1280.50">
    <property type="match status" value="1"/>
</dbReference>
<dbReference type="PANTHER" id="PTHR31264:SF23">
    <property type="entry name" value="F-BOX DOMAIN-CONTAINING PROTEIN"/>
    <property type="match status" value="1"/>
</dbReference>
<feature type="domain" description="F-box" evidence="2">
    <location>
        <begin position="1"/>
        <end position="50"/>
    </location>
</feature>
<dbReference type="InterPro" id="IPR036047">
    <property type="entry name" value="F-box-like_dom_sf"/>
</dbReference>
<reference evidence="3" key="3">
    <citation type="submission" date="2022-06" db="UniProtKB">
        <authorList>
            <consortium name="EnsemblPlants"/>
        </authorList>
    </citation>
    <scope>IDENTIFICATION</scope>
</reference>